<dbReference type="PANTHER" id="PTHR33219">
    <property type="entry name" value="YLMG HOMOLOG PROTEIN 2, CHLOROPLASTIC"/>
    <property type="match status" value="1"/>
</dbReference>
<name>A0AAV8Q5T2_ENSVE</name>
<reference evidence="2 3" key="1">
    <citation type="submission" date="2022-12" db="EMBL/GenBank/DDBJ databases">
        <title>Chromosome-scale assembly of the Ensete ventricosum genome.</title>
        <authorList>
            <person name="Dussert Y."/>
            <person name="Stocks J."/>
            <person name="Wendawek A."/>
            <person name="Woldeyes F."/>
            <person name="Nichols R.A."/>
            <person name="Borrell J.S."/>
        </authorList>
    </citation>
    <scope>NUCLEOTIDE SEQUENCE [LARGE SCALE GENOMIC DNA]</scope>
    <source>
        <strain evidence="3">cv. Maze</strain>
        <tissue evidence="2">Seeds</tissue>
    </source>
</reference>
<comment type="caution">
    <text evidence="2">The sequence shown here is derived from an EMBL/GenBank/DDBJ whole genome shotgun (WGS) entry which is preliminary data.</text>
</comment>
<dbReference type="GO" id="GO:0010020">
    <property type="term" value="P:chloroplast fission"/>
    <property type="evidence" value="ECO:0007669"/>
    <property type="project" value="TreeGrafter"/>
</dbReference>
<feature type="region of interest" description="Disordered" evidence="1">
    <location>
        <begin position="177"/>
        <end position="208"/>
    </location>
</feature>
<accession>A0AAV8Q5T2</accession>
<protein>
    <submittedName>
        <fullName evidence="2">Uncharacterized protein</fullName>
    </submittedName>
</protein>
<gene>
    <name evidence="2" type="ORF">OPV22_029411</name>
</gene>
<dbReference type="PANTHER" id="PTHR33219:SF10">
    <property type="entry name" value="OS07G0185300 PROTEIN"/>
    <property type="match status" value="1"/>
</dbReference>
<dbReference type="EMBL" id="JAQQAF010000008">
    <property type="protein sequence ID" value="KAJ8466859.1"/>
    <property type="molecule type" value="Genomic_DNA"/>
</dbReference>
<dbReference type="AlphaFoldDB" id="A0AAV8Q5T2"/>
<dbReference type="Proteomes" id="UP001222027">
    <property type="component" value="Unassembled WGS sequence"/>
</dbReference>
<evidence type="ECO:0000256" key="1">
    <source>
        <dbReference type="SAM" id="MobiDB-lite"/>
    </source>
</evidence>
<dbReference type="GO" id="GO:0009507">
    <property type="term" value="C:chloroplast"/>
    <property type="evidence" value="ECO:0007669"/>
    <property type="project" value="TreeGrafter"/>
</dbReference>
<feature type="compositionally biased region" description="Low complexity" evidence="1">
    <location>
        <begin position="177"/>
        <end position="193"/>
    </location>
</feature>
<sequence length="239" mass="25762">MATVVSASVLLKPNAALFLHHQSSASPSLLLLRPRRRSQVGLRVSSSVAPPPPSFSLLSDSTRTLSSLLALALSASRIVLSSARRVAERAAAVAAPSAEDLAELLSLRGSLAWAVGPLFFAARRVERPSGYLNTPLTVVASGMAKWLDIYSGVLMVRVLLSWFPNFPWDRQPTSATHISISSGTSSRPSSIRSMGITENGDGERKREAILDTSNPTHTVKARKRANMIRLKNIEPMLLT</sequence>
<proteinExistence type="predicted"/>
<organism evidence="2 3">
    <name type="scientific">Ensete ventricosum</name>
    <name type="common">Abyssinian banana</name>
    <name type="synonym">Musa ensete</name>
    <dbReference type="NCBI Taxonomy" id="4639"/>
    <lineage>
        <taxon>Eukaryota</taxon>
        <taxon>Viridiplantae</taxon>
        <taxon>Streptophyta</taxon>
        <taxon>Embryophyta</taxon>
        <taxon>Tracheophyta</taxon>
        <taxon>Spermatophyta</taxon>
        <taxon>Magnoliopsida</taxon>
        <taxon>Liliopsida</taxon>
        <taxon>Zingiberales</taxon>
        <taxon>Musaceae</taxon>
        <taxon>Ensete</taxon>
    </lineage>
</organism>
<keyword evidence="3" id="KW-1185">Reference proteome</keyword>
<dbReference type="GO" id="GO:0016020">
    <property type="term" value="C:membrane"/>
    <property type="evidence" value="ECO:0007669"/>
    <property type="project" value="InterPro"/>
</dbReference>
<evidence type="ECO:0000313" key="3">
    <source>
        <dbReference type="Proteomes" id="UP001222027"/>
    </source>
</evidence>
<dbReference type="InterPro" id="IPR003425">
    <property type="entry name" value="CCB3/YggT"/>
</dbReference>
<evidence type="ECO:0000313" key="2">
    <source>
        <dbReference type="EMBL" id="KAJ8466859.1"/>
    </source>
</evidence>